<proteinExistence type="predicted"/>
<evidence type="ECO:0000256" key="1">
    <source>
        <dbReference type="SAM" id="MobiDB-lite"/>
    </source>
</evidence>
<dbReference type="InParanoid" id="A0A1D6FPI8"/>
<dbReference type="PaxDb" id="4577-AC196082.3_FGP001"/>
<name>A0A1D6FPI8_MAIZE</name>
<dbReference type="AlphaFoldDB" id="A0A1D6FPI8"/>
<protein>
    <submittedName>
        <fullName evidence="2">Uncharacterized protein</fullName>
    </submittedName>
</protein>
<gene>
    <name evidence="2" type="ORF">ZEAMMB73_Zm00001d010154</name>
</gene>
<organism evidence="2">
    <name type="scientific">Zea mays</name>
    <name type="common">Maize</name>
    <dbReference type="NCBI Taxonomy" id="4577"/>
    <lineage>
        <taxon>Eukaryota</taxon>
        <taxon>Viridiplantae</taxon>
        <taxon>Streptophyta</taxon>
        <taxon>Embryophyta</taxon>
        <taxon>Tracheophyta</taxon>
        <taxon>Spermatophyta</taxon>
        <taxon>Magnoliopsida</taxon>
        <taxon>Liliopsida</taxon>
        <taxon>Poales</taxon>
        <taxon>Poaceae</taxon>
        <taxon>PACMAD clade</taxon>
        <taxon>Panicoideae</taxon>
        <taxon>Andropogonodae</taxon>
        <taxon>Andropogoneae</taxon>
        <taxon>Tripsacinae</taxon>
        <taxon>Zea</taxon>
    </lineage>
</organism>
<reference evidence="2" key="1">
    <citation type="submission" date="2015-12" db="EMBL/GenBank/DDBJ databases">
        <title>Update maize B73 reference genome by single molecule sequencing technologies.</title>
        <authorList>
            <consortium name="Maize Genome Sequencing Project"/>
            <person name="Ware D."/>
        </authorList>
    </citation>
    <scope>NUCLEOTIDE SEQUENCE</scope>
    <source>
        <tissue evidence="2">Seedling</tissue>
    </source>
</reference>
<accession>A0A1D6FPI8</accession>
<evidence type="ECO:0000313" key="2">
    <source>
        <dbReference type="EMBL" id="AQK93541.1"/>
    </source>
</evidence>
<dbReference type="IntAct" id="A0A1D6FPI8">
    <property type="interactions" value="2"/>
</dbReference>
<feature type="region of interest" description="Disordered" evidence="1">
    <location>
        <begin position="77"/>
        <end position="133"/>
    </location>
</feature>
<dbReference type="EMBL" id="CM000784">
    <property type="protein sequence ID" value="AQK93541.1"/>
    <property type="molecule type" value="Genomic_DNA"/>
</dbReference>
<sequence length="194" mass="21404">MLLHHQILGFPPHISHISTHIITINHKPHVSIKEISSTRQRDLTDDYELHKSTTRHPWREVLLFPMPWERSARATIGSNKGRGVSRGMARPPGRATRDHGREPGTTGIHGQGRKLREGQDATDAGARGKSRGVEWRCGGRGRTQGLTAAITGVEQGRASACRRQRLGIGRGEDKGMGRRVVGIRTWTMGASGKH</sequence>